<dbReference type="GO" id="GO:0000719">
    <property type="term" value="P:photoreactive repair"/>
    <property type="evidence" value="ECO:0007669"/>
    <property type="project" value="UniProtKB-ARBA"/>
</dbReference>
<dbReference type="AlphaFoldDB" id="A0A369CHN5"/>
<name>A0A369CHN5_9GAMM</name>
<dbReference type="Gene3D" id="3.40.50.620">
    <property type="entry name" value="HUPs"/>
    <property type="match status" value="1"/>
</dbReference>
<dbReference type="Gene3D" id="1.25.40.80">
    <property type="match status" value="1"/>
</dbReference>
<dbReference type="GO" id="GO:0009416">
    <property type="term" value="P:response to light stimulus"/>
    <property type="evidence" value="ECO:0007669"/>
    <property type="project" value="TreeGrafter"/>
</dbReference>
<comment type="caution">
    <text evidence="16">The sequence shown here is derived from an EMBL/GenBank/DDBJ whole genome shotgun (WGS) entry which is preliminary data.</text>
</comment>
<evidence type="ECO:0000256" key="1">
    <source>
        <dbReference type="ARBA" id="ARBA00001932"/>
    </source>
</evidence>
<evidence type="ECO:0000256" key="7">
    <source>
        <dbReference type="ARBA" id="ARBA00022991"/>
    </source>
</evidence>
<evidence type="ECO:0000256" key="5">
    <source>
        <dbReference type="ARBA" id="ARBA00022630"/>
    </source>
</evidence>
<dbReference type="Proteomes" id="UP000252707">
    <property type="component" value="Unassembled WGS sequence"/>
</dbReference>
<dbReference type="InterPro" id="IPR005101">
    <property type="entry name" value="Cryptochr/Photolyase_FAD-bd"/>
</dbReference>
<dbReference type="RefSeq" id="WP_114278415.1">
    <property type="nucleotide sequence ID" value="NZ_QPJY01000001.1"/>
</dbReference>
<accession>A0A369CHN5</accession>
<dbReference type="FunFam" id="1.10.579.10:FF:000003">
    <property type="entry name" value="Deoxyribodipyrimidine photo-lyase"/>
    <property type="match status" value="1"/>
</dbReference>
<feature type="binding site" evidence="12">
    <location>
        <begin position="376"/>
        <end position="378"/>
    </location>
    <ligand>
        <name>FAD</name>
        <dbReference type="ChEBI" id="CHEBI:57692"/>
    </ligand>
</feature>
<feature type="site" description="Electron transfer via tryptophanyl radical" evidence="13">
    <location>
        <position position="310"/>
    </location>
</feature>
<protein>
    <recommendedName>
        <fullName evidence="4">Deoxyribodipyrimidine photo-lyase</fullName>
        <ecNumber evidence="3">4.1.99.3</ecNumber>
    </recommendedName>
    <alternativeName>
        <fullName evidence="8">DNA photolyase</fullName>
    </alternativeName>
    <alternativeName>
        <fullName evidence="11">Photoreactivating enzyme</fullName>
    </alternativeName>
</protein>
<dbReference type="PRINTS" id="PR00147">
    <property type="entry name" value="DNAPHOTLYASE"/>
</dbReference>
<dbReference type="Pfam" id="PF00875">
    <property type="entry name" value="DNA_photolyase"/>
    <property type="match status" value="1"/>
</dbReference>
<proteinExistence type="inferred from homology"/>
<dbReference type="PANTHER" id="PTHR11455">
    <property type="entry name" value="CRYPTOCHROME"/>
    <property type="match status" value="1"/>
</dbReference>
<comment type="cofactor">
    <cofactor evidence="12">
        <name>FAD</name>
        <dbReference type="ChEBI" id="CHEBI:57692"/>
    </cofactor>
    <text evidence="12">Binds 1 FAD per subunit.</text>
</comment>
<evidence type="ECO:0000259" key="15">
    <source>
        <dbReference type="PROSITE" id="PS51645"/>
    </source>
</evidence>
<feature type="binding site" evidence="12">
    <location>
        <position position="226"/>
    </location>
    <ligand>
        <name>FAD</name>
        <dbReference type="ChEBI" id="CHEBI:57692"/>
    </ligand>
</feature>
<evidence type="ECO:0000256" key="10">
    <source>
        <dbReference type="ARBA" id="ARBA00059220"/>
    </source>
</evidence>
<evidence type="ECO:0000256" key="8">
    <source>
        <dbReference type="ARBA" id="ARBA00031671"/>
    </source>
</evidence>
<dbReference type="InterPro" id="IPR036134">
    <property type="entry name" value="Crypto/Photolyase_FAD-like_sf"/>
</dbReference>
<dbReference type="EC" id="4.1.99.3" evidence="3"/>
<dbReference type="OrthoDB" id="9772484at2"/>
<evidence type="ECO:0000313" key="16">
    <source>
        <dbReference type="EMBL" id="RCX33590.1"/>
    </source>
</evidence>
<comment type="similarity">
    <text evidence="2">Belongs to the DNA photolyase class-1 family.</text>
</comment>
<dbReference type="InterPro" id="IPR036155">
    <property type="entry name" value="Crypto/Photolyase_N_sf"/>
</dbReference>
<keyword evidence="17" id="KW-1185">Reference proteome</keyword>
<dbReference type="EMBL" id="QPJY01000001">
    <property type="protein sequence ID" value="RCX33590.1"/>
    <property type="molecule type" value="Genomic_DNA"/>
</dbReference>
<keyword evidence="5 12" id="KW-0285">Flavoprotein</keyword>
<evidence type="ECO:0000256" key="6">
    <source>
        <dbReference type="ARBA" id="ARBA00022827"/>
    </source>
</evidence>
<dbReference type="SUPFAM" id="SSF48173">
    <property type="entry name" value="Cryptochrome/photolyase FAD-binding domain"/>
    <property type="match status" value="1"/>
</dbReference>
<comment type="catalytic activity">
    <reaction evidence="9">
        <text>cyclobutadipyrimidine (in DNA) = 2 pyrimidine residues (in DNA).</text>
        <dbReference type="EC" id="4.1.99.3"/>
    </reaction>
</comment>
<evidence type="ECO:0000256" key="14">
    <source>
        <dbReference type="RuleBase" id="RU004182"/>
    </source>
</evidence>
<dbReference type="GO" id="GO:0071949">
    <property type="term" value="F:FAD binding"/>
    <property type="evidence" value="ECO:0007669"/>
    <property type="project" value="TreeGrafter"/>
</dbReference>
<evidence type="ECO:0000256" key="9">
    <source>
        <dbReference type="ARBA" id="ARBA00033999"/>
    </source>
</evidence>
<dbReference type="SUPFAM" id="SSF52425">
    <property type="entry name" value="Cryptochrome/photolyase, N-terminal domain"/>
    <property type="match status" value="1"/>
</dbReference>
<dbReference type="Gene3D" id="1.10.579.10">
    <property type="entry name" value="DNA Cyclobutane Dipyrimidine Photolyase, subunit A, domain 3"/>
    <property type="match status" value="1"/>
</dbReference>
<gene>
    <name evidence="16" type="ORF">DFQ59_101897</name>
</gene>
<dbReference type="InterPro" id="IPR006050">
    <property type="entry name" value="DNA_photolyase_N"/>
</dbReference>
<feature type="domain" description="Photolyase/cryptochrome alpha/beta" evidence="15">
    <location>
        <begin position="4"/>
        <end position="133"/>
    </location>
</feature>
<keyword evidence="7 14" id="KW-0157">Chromophore</keyword>
<comment type="function">
    <text evidence="10">Involved in repair of UV radiation-induced DNA damage. Catalyzes the light-dependent monomerization (300-600 nm) of cyclobutyl pyrimidine dimers (in cis-syn configuration), which are formed between adjacent bases on the same DNA strand upon exposure to ultraviolet radiation.</text>
</comment>
<evidence type="ECO:0000313" key="17">
    <source>
        <dbReference type="Proteomes" id="UP000252707"/>
    </source>
</evidence>
<keyword evidence="6 12" id="KW-0274">FAD</keyword>
<dbReference type="InterPro" id="IPR014729">
    <property type="entry name" value="Rossmann-like_a/b/a_fold"/>
</dbReference>
<evidence type="ECO:0000256" key="3">
    <source>
        <dbReference type="ARBA" id="ARBA00013149"/>
    </source>
</evidence>
<organism evidence="16 17">
    <name type="scientific">Thioalbus denitrificans</name>
    <dbReference type="NCBI Taxonomy" id="547122"/>
    <lineage>
        <taxon>Bacteria</taxon>
        <taxon>Pseudomonadati</taxon>
        <taxon>Pseudomonadota</taxon>
        <taxon>Gammaproteobacteria</taxon>
        <taxon>Chromatiales</taxon>
        <taxon>Ectothiorhodospiraceae</taxon>
        <taxon>Thioalbus</taxon>
    </lineage>
</organism>
<dbReference type="GO" id="GO:0003677">
    <property type="term" value="F:DNA binding"/>
    <property type="evidence" value="ECO:0007669"/>
    <property type="project" value="TreeGrafter"/>
</dbReference>
<comment type="cofactor">
    <cofactor evidence="1">
        <name>(6R)-5,10-methylene-5,6,7,8-tetrahydrofolate</name>
        <dbReference type="ChEBI" id="CHEBI:15636"/>
    </cofactor>
</comment>
<dbReference type="InterPro" id="IPR002081">
    <property type="entry name" value="Cryptochrome/DNA_photolyase_1"/>
</dbReference>
<dbReference type="PROSITE" id="PS00394">
    <property type="entry name" value="DNA_PHOTOLYASES_1_1"/>
    <property type="match status" value="1"/>
</dbReference>
<sequence length="483" mass="53096">MPTDAVIVWLRRDLRLADNPALFHAAATGAPVLPVYIHAPEEEGDWTTGAAGRWWLHHSLGALAGALQECGSGLILRSGESLEALLALARGSGARAVYWNRALEPALGVRDSRVRHALQGEGIEVREYPADRLFAPDAVRTRAGAPFRVFTPFWKAALTSGPDLEPLPAPPILPPLPGNPATLPLEALALRPATAWDSGLRAAWRPGEAGARTCLGETLAEVAPAYARLRDRPDRNGTSRLSPHLHFGEVSPRQVAAGLEALRAEAPAAAPGAQALLRQLGWREFALHLLHHFPETGDSPLDRRYDRFPWRETGPALDAWQRGRTGFPLVDAGMRELWTSGWMHNRVRMVAASLLTKNLRIHWLEGARWFWDTLVDADLANNTLGWQWTAGCGADAAPFFRVINPVRQSERFDPEGAYIRHWVPELAALPNRWLHAPWTAPGAVLREHGVVIGRDYPAPIVDLRASREEALAAWRATVQNAGR</sequence>
<evidence type="ECO:0000256" key="11">
    <source>
        <dbReference type="ARBA" id="ARBA00083107"/>
    </source>
</evidence>
<keyword evidence="16" id="KW-0456">Lyase</keyword>
<feature type="site" description="Electron transfer via tryptophanyl radical" evidence="13">
    <location>
        <position position="386"/>
    </location>
</feature>
<dbReference type="GO" id="GO:0003904">
    <property type="term" value="F:deoxyribodipyrimidine photo-lyase activity"/>
    <property type="evidence" value="ECO:0007669"/>
    <property type="project" value="UniProtKB-EC"/>
</dbReference>
<evidence type="ECO:0000256" key="2">
    <source>
        <dbReference type="ARBA" id="ARBA00005862"/>
    </source>
</evidence>
<dbReference type="PANTHER" id="PTHR11455:SF9">
    <property type="entry name" value="CRYPTOCHROME CIRCADIAN CLOCK 5 ISOFORM X1"/>
    <property type="match status" value="1"/>
</dbReference>
<evidence type="ECO:0000256" key="4">
    <source>
        <dbReference type="ARBA" id="ARBA00014046"/>
    </source>
</evidence>
<feature type="site" description="Electron transfer via tryptophanyl radical" evidence="13">
    <location>
        <position position="363"/>
    </location>
</feature>
<evidence type="ECO:0000256" key="12">
    <source>
        <dbReference type="PIRSR" id="PIRSR602081-1"/>
    </source>
</evidence>
<reference evidence="16 17" key="1">
    <citation type="submission" date="2018-07" db="EMBL/GenBank/DDBJ databases">
        <title>Genomic Encyclopedia of Type Strains, Phase IV (KMG-IV): sequencing the most valuable type-strain genomes for metagenomic binning, comparative biology and taxonomic classification.</title>
        <authorList>
            <person name="Goeker M."/>
        </authorList>
    </citation>
    <scope>NUCLEOTIDE SEQUENCE [LARGE SCALE GENOMIC DNA]</scope>
    <source>
        <strain evidence="16 17">DSM 26407</strain>
    </source>
</reference>
<comment type="similarity">
    <text evidence="14">Belongs to the DNA photolyase family.</text>
</comment>
<feature type="binding site" evidence="12">
    <location>
        <begin position="238"/>
        <end position="242"/>
    </location>
    <ligand>
        <name>FAD</name>
        <dbReference type="ChEBI" id="CHEBI:57692"/>
    </ligand>
</feature>
<dbReference type="Pfam" id="PF03441">
    <property type="entry name" value="FAD_binding_7"/>
    <property type="match status" value="1"/>
</dbReference>
<evidence type="ECO:0000256" key="13">
    <source>
        <dbReference type="PIRSR" id="PIRSR602081-2"/>
    </source>
</evidence>
<dbReference type="PROSITE" id="PS51645">
    <property type="entry name" value="PHR_CRY_ALPHA_BETA"/>
    <property type="match status" value="1"/>
</dbReference>
<dbReference type="InterPro" id="IPR018394">
    <property type="entry name" value="DNA_photolyase_1_CS_C"/>
</dbReference>